<name>A0ABD1ZJI6_9MARC</name>
<proteinExistence type="predicted"/>
<feature type="region of interest" description="Disordered" evidence="1">
    <location>
        <begin position="17"/>
        <end position="46"/>
    </location>
</feature>
<evidence type="ECO:0000313" key="3">
    <source>
        <dbReference type="Proteomes" id="UP001605036"/>
    </source>
</evidence>
<reference evidence="2 3" key="1">
    <citation type="submission" date="2024-09" db="EMBL/GenBank/DDBJ databases">
        <title>Chromosome-scale assembly of Riccia fluitans.</title>
        <authorList>
            <person name="Paukszto L."/>
            <person name="Sawicki J."/>
            <person name="Karawczyk K."/>
            <person name="Piernik-Szablinska J."/>
            <person name="Szczecinska M."/>
            <person name="Mazdziarz M."/>
        </authorList>
    </citation>
    <scope>NUCLEOTIDE SEQUENCE [LARGE SCALE GENOMIC DNA]</scope>
    <source>
        <strain evidence="2">Rf_01</strain>
        <tissue evidence="2">Aerial parts of the thallus</tissue>
    </source>
</reference>
<dbReference type="AlphaFoldDB" id="A0ABD1ZJI6"/>
<dbReference type="Proteomes" id="UP001605036">
    <property type="component" value="Unassembled WGS sequence"/>
</dbReference>
<organism evidence="2 3">
    <name type="scientific">Riccia fluitans</name>
    <dbReference type="NCBI Taxonomy" id="41844"/>
    <lineage>
        <taxon>Eukaryota</taxon>
        <taxon>Viridiplantae</taxon>
        <taxon>Streptophyta</taxon>
        <taxon>Embryophyta</taxon>
        <taxon>Marchantiophyta</taxon>
        <taxon>Marchantiopsida</taxon>
        <taxon>Marchantiidae</taxon>
        <taxon>Marchantiales</taxon>
        <taxon>Ricciaceae</taxon>
        <taxon>Riccia</taxon>
    </lineage>
</organism>
<accession>A0ABD1ZJI6</accession>
<evidence type="ECO:0000256" key="1">
    <source>
        <dbReference type="SAM" id="MobiDB-lite"/>
    </source>
</evidence>
<sequence length="109" mass="11693">MGDSSAGVCLAAWARRGKGTGNASRNRHSVAGRGVGGAHGRQPPPGEWARQEAFFTSMASAVPYDEEGGGRSFPKKLWRRGLGELLREADALEVALPLRRKGSESLDRF</sequence>
<evidence type="ECO:0000313" key="2">
    <source>
        <dbReference type="EMBL" id="KAL2651608.1"/>
    </source>
</evidence>
<comment type="caution">
    <text evidence="2">The sequence shown here is derived from an EMBL/GenBank/DDBJ whole genome shotgun (WGS) entry which is preliminary data.</text>
</comment>
<gene>
    <name evidence="2" type="ORF">R1flu_019736</name>
</gene>
<dbReference type="EMBL" id="JBHFFA010000001">
    <property type="protein sequence ID" value="KAL2651608.1"/>
    <property type="molecule type" value="Genomic_DNA"/>
</dbReference>
<keyword evidence="3" id="KW-1185">Reference proteome</keyword>
<protein>
    <submittedName>
        <fullName evidence="2">Uncharacterized protein</fullName>
    </submittedName>
</protein>